<protein>
    <recommendedName>
        <fullName evidence="4 6">dTDP-4-dehydrorhamnose reductase</fullName>
        <ecNumber evidence="3 6">1.1.1.133</ecNumber>
    </recommendedName>
</protein>
<evidence type="ECO:0000256" key="5">
    <source>
        <dbReference type="ARBA" id="ARBA00048200"/>
    </source>
</evidence>
<evidence type="ECO:0000256" key="4">
    <source>
        <dbReference type="ARBA" id="ARBA00017099"/>
    </source>
</evidence>
<evidence type="ECO:0000259" key="7">
    <source>
        <dbReference type="Pfam" id="PF04321"/>
    </source>
</evidence>
<reference evidence="9" key="2">
    <citation type="submission" date="2024-02" db="EMBL/GenBank/DDBJ databases">
        <title>Neisseria leonii sp. nov.</title>
        <authorList>
            <person name="Boutroux M."/>
            <person name="Favre-Rochex S."/>
            <person name="Gorgette O."/>
            <person name="Touak G."/>
            <person name="Muhle E."/>
            <person name="Chesneau O."/>
            <person name="Clermont D."/>
            <person name="Rahi P."/>
        </authorList>
    </citation>
    <scope>NUCLEOTIDE SEQUENCE</scope>
    <source>
        <strain evidence="9">51.81</strain>
    </source>
</reference>
<feature type="domain" description="RmlD-like substrate binding" evidence="7">
    <location>
        <begin position="1"/>
        <end position="259"/>
    </location>
</feature>
<name>A0A9X4E7H6_9NEIS</name>
<keyword evidence="6 8" id="KW-0560">Oxidoreductase</keyword>
<dbReference type="NCBIfam" id="TIGR01214">
    <property type="entry name" value="rmlD"/>
    <property type="match status" value="1"/>
</dbReference>
<dbReference type="FunFam" id="3.40.50.720:FF:000159">
    <property type="entry name" value="dTDP-4-dehydrorhamnose reductase"/>
    <property type="match status" value="1"/>
</dbReference>
<organism evidence="8">
    <name type="scientific">Neisseria leonii</name>
    <dbReference type="NCBI Taxonomy" id="2995413"/>
    <lineage>
        <taxon>Bacteria</taxon>
        <taxon>Pseudomonadati</taxon>
        <taxon>Pseudomonadota</taxon>
        <taxon>Betaproteobacteria</taxon>
        <taxon>Neisseriales</taxon>
        <taxon>Neisseriaceae</taxon>
        <taxon>Neisseria</taxon>
    </lineage>
</organism>
<sequence length="310" mass="33280">MKILITGADGQVGHCLTRQWQGRAEVSAVGRAELDITDREAVMRAAAAFRPDAVINAAAYTAVDKAESERETAFAVNCGGARHLAEAAAEHGALMLHLSTDYVFDGRLGRPYREDDAVAPQNVYGQSKLAGERAVAAACPRHIILRTAWVFGEKGGNFVKTMLRLGAERDRLGIVADQYGAPTYAGDIADALIRITEQLHSGRSQAFGIYHFSGSPYVSWFEFARAIFAQAAVQGILARTPELQAIAAADYPAPAARPADYPAPAARPANSRLDLHKIQTAFGIMPGDWQRALTDLPPYLPAPAAVKEPS</sequence>
<evidence type="ECO:0000313" key="9">
    <source>
        <dbReference type="EMBL" id="WWY03878.1"/>
    </source>
</evidence>
<dbReference type="PANTHER" id="PTHR10491:SF4">
    <property type="entry name" value="METHIONINE ADENOSYLTRANSFERASE 2 SUBUNIT BETA"/>
    <property type="match status" value="1"/>
</dbReference>
<comment type="function">
    <text evidence="6">Catalyzes the reduction of dTDP-6-deoxy-L-lyxo-4-hexulose to yield dTDP-L-rhamnose.</text>
</comment>
<dbReference type="Proteomes" id="UP001149607">
    <property type="component" value="Chromosome"/>
</dbReference>
<comment type="pathway">
    <text evidence="1 6">Carbohydrate biosynthesis; dTDP-L-rhamnose biosynthesis.</text>
</comment>
<evidence type="ECO:0000313" key="8">
    <source>
        <dbReference type="EMBL" id="MDD9328487.1"/>
    </source>
</evidence>
<dbReference type="SUPFAM" id="SSF51735">
    <property type="entry name" value="NAD(P)-binding Rossmann-fold domains"/>
    <property type="match status" value="1"/>
</dbReference>
<dbReference type="Pfam" id="PF04321">
    <property type="entry name" value="RmlD_sub_bind"/>
    <property type="match status" value="1"/>
</dbReference>
<dbReference type="InterPro" id="IPR005913">
    <property type="entry name" value="dTDP_dehydrorham_reduct"/>
</dbReference>
<dbReference type="Gene3D" id="3.90.25.10">
    <property type="entry name" value="UDP-galactose 4-epimerase, domain 1"/>
    <property type="match status" value="1"/>
</dbReference>
<accession>A0A9X4E7H6</accession>
<dbReference type="AlphaFoldDB" id="A0A9X4E7H6"/>
<evidence type="ECO:0000313" key="10">
    <source>
        <dbReference type="Proteomes" id="UP001149607"/>
    </source>
</evidence>
<comment type="similarity">
    <text evidence="2 6">Belongs to the dTDP-4-dehydrorhamnose reductase family.</text>
</comment>
<evidence type="ECO:0000256" key="6">
    <source>
        <dbReference type="RuleBase" id="RU364082"/>
    </source>
</evidence>
<dbReference type="InterPro" id="IPR029903">
    <property type="entry name" value="RmlD-like-bd"/>
</dbReference>
<dbReference type="EC" id="1.1.1.133" evidence="3 6"/>
<proteinExistence type="inferred from homology"/>
<dbReference type="RefSeq" id="WP_274585558.1">
    <property type="nucleotide sequence ID" value="NZ_CP146598.1"/>
</dbReference>
<gene>
    <name evidence="8" type="primary">rfbD</name>
    <name evidence="8" type="ORF">ORY91_001914</name>
    <name evidence="9" type="ORF">V9W64_03860</name>
</gene>
<comment type="catalytic activity">
    <reaction evidence="5 6">
        <text>dTDP-beta-L-rhamnose + NADP(+) = dTDP-4-dehydro-beta-L-rhamnose + NADPH + H(+)</text>
        <dbReference type="Rhea" id="RHEA:21796"/>
        <dbReference type="ChEBI" id="CHEBI:15378"/>
        <dbReference type="ChEBI" id="CHEBI:57510"/>
        <dbReference type="ChEBI" id="CHEBI:57783"/>
        <dbReference type="ChEBI" id="CHEBI:58349"/>
        <dbReference type="ChEBI" id="CHEBI:62830"/>
        <dbReference type="EC" id="1.1.1.133"/>
    </reaction>
</comment>
<dbReference type="EMBL" id="CP146598">
    <property type="protein sequence ID" value="WWY03878.1"/>
    <property type="molecule type" value="Genomic_DNA"/>
</dbReference>
<reference evidence="8" key="1">
    <citation type="submission" date="2022-10" db="EMBL/GenBank/DDBJ databases">
        <authorList>
            <person name="Boutroux M."/>
        </authorList>
    </citation>
    <scope>NUCLEOTIDE SEQUENCE</scope>
    <source>
        <strain evidence="8">51.81</strain>
    </source>
</reference>
<dbReference type="GO" id="GO:0008831">
    <property type="term" value="F:dTDP-4-dehydrorhamnose reductase activity"/>
    <property type="evidence" value="ECO:0007669"/>
    <property type="project" value="UniProtKB-EC"/>
</dbReference>
<evidence type="ECO:0000256" key="2">
    <source>
        <dbReference type="ARBA" id="ARBA00010944"/>
    </source>
</evidence>
<comment type="cofactor">
    <cofactor evidence="6">
        <name>Mg(2+)</name>
        <dbReference type="ChEBI" id="CHEBI:18420"/>
    </cofactor>
    <text evidence="6">Binds 1 Mg(2+) ion per monomer.</text>
</comment>
<keyword evidence="10" id="KW-1185">Reference proteome</keyword>
<dbReference type="PANTHER" id="PTHR10491">
    <property type="entry name" value="DTDP-4-DEHYDRORHAMNOSE REDUCTASE"/>
    <property type="match status" value="1"/>
</dbReference>
<keyword evidence="6" id="KW-0521">NADP</keyword>
<evidence type="ECO:0000256" key="3">
    <source>
        <dbReference type="ARBA" id="ARBA00012929"/>
    </source>
</evidence>
<evidence type="ECO:0000256" key="1">
    <source>
        <dbReference type="ARBA" id="ARBA00004781"/>
    </source>
</evidence>
<dbReference type="EMBL" id="JAPQFL010000006">
    <property type="protein sequence ID" value="MDD9328487.1"/>
    <property type="molecule type" value="Genomic_DNA"/>
</dbReference>
<dbReference type="CDD" id="cd05254">
    <property type="entry name" value="dTDP_HR_like_SDR_e"/>
    <property type="match status" value="1"/>
</dbReference>
<dbReference type="Gene3D" id="3.40.50.720">
    <property type="entry name" value="NAD(P)-binding Rossmann-like Domain"/>
    <property type="match status" value="1"/>
</dbReference>
<dbReference type="InterPro" id="IPR036291">
    <property type="entry name" value="NAD(P)-bd_dom_sf"/>
</dbReference>